<feature type="transmembrane region" description="Helical" evidence="1">
    <location>
        <begin position="21"/>
        <end position="43"/>
    </location>
</feature>
<organism evidence="2 3">
    <name type="scientific">Nitzschia inconspicua</name>
    <dbReference type="NCBI Taxonomy" id="303405"/>
    <lineage>
        <taxon>Eukaryota</taxon>
        <taxon>Sar</taxon>
        <taxon>Stramenopiles</taxon>
        <taxon>Ochrophyta</taxon>
        <taxon>Bacillariophyta</taxon>
        <taxon>Bacillariophyceae</taxon>
        <taxon>Bacillariophycidae</taxon>
        <taxon>Bacillariales</taxon>
        <taxon>Bacillariaceae</taxon>
        <taxon>Nitzschia</taxon>
    </lineage>
</organism>
<reference evidence="2" key="1">
    <citation type="journal article" date="2021" name="Sci. Rep.">
        <title>Diploid genomic architecture of Nitzschia inconspicua, an elite biomass production diatom.</title>
        <authorList>
            <person name="Oliver A."/>
            <person name="Podell S."/>
            <person name="Pinowska A."/>
            <person name="Traller J.C."/>
            <person name="Smith S.R."/>
            <person name="McClure R."/>
            <person name="Beliaev A."/>
            <person name="Bohutskyi P."/>
            <person name="Hill E.A."/>
            <person name="Rabines A."/>
            <person name="Zheng H."/>
            <person name="Allen L.Z."/>
            <person name="Kuo A."/>
            <person name="Grigoriev I.V."/>
            <person name="Allen A.E."/>
            <person name="Hazlebeck D."/>
            <person name="Allen E.E."/>
        </authorList>
    </citation>
    <scope>NUCLEOTIDE SEQUENCE</scope>
    <source>
        <strain evidence="2">Hildebrandi</strain>
    </source>
</reference>
<evidence type="ECO:0000256" key="1">
    <source>
        <dbReference type="SAM" id="Phobius"/>
    </source>
</evidence>
<evidence type="ECO:0000313" key="3">
    <source>
        <dbReference type="Proteomes" id="UP000693970"/>
    </source>
</evidence>
<keyword evidence="3" id="KW-1185">Reference proteome</keyword>
<feature type="transmembrane region" description="Helical" evidence="1">
    <location>
        <begin position="227"/>
        <end position="249"/>
    </location>
</feature>
<name>A0A9K3LSY8_9STRA</name>
<feature type="transmembrane region" description="Helical" evidence="1">
    <location>
        <begin position="188"/>
        <end position="207"/>
    </location>
</feature>
<comment type="caution">
    <text evidence="2">The sequence shown here is derived from an EMBL/GenBank/DDBJ whole genome shotgun (WGS) entry which is preliminary data.</text>
</comment>
<dbReference type="EMBL" id="JAGRRH010000006">
    <property type="protein sequence ID" value="KAG7367958.1"/>
    <property type="molecule type" value="Genomic_DNA"/>
</dbReference>
<keyword evidence="1" id="KW-0472">Membrane</keyword>
<dbReference type="AlphaFoldDB" id="A0A9K3LSY8"/>
<sequence length="292" mass="35339">MKIFKNTRLQGVFERRFSPEGNFMLSASWVLSGLLAFLIPLIYRTIHKKKYEQEYMKYFWEKEYEYQEEMRQQGYEKYGNNYNYGGAYMYQDNYMNREYWDVNNCRWWQMNCFPYYVNQDGEPMPDQGWYPTWYSGWTVTEEEREQMELGREQPGSLKFVYVWQLLTFFVLLWYGVRVIRQNRNVTGLLIALFVWANFAFMSMWLMADNSIQIDGDGVFRSGFYGQLSVLIFLSNFWYMLHAFIFLIVLGMRQCMIQEEVDRVKKERETVHHQIAEAERENYQAPGSSTSYS</sequence>
<dbReference type="OrthoDB" id="40982at2759"/>
<keyword evidence="1" id="KW-1133">Transmembrane helix</keyword>
<dbReference type="Proteomes" id="UP000693970">
    <property type="component" value="Unassembled WGS sequence"/>
</dbReference>
<keyword evidence="1" id="KW-0812">Transmembrane</keyword>
<proteinExistence type="predicted"/>
<feature type="transmembrane region" description="Helical" evidence="1">
    <location>
        <begin position="159"/>
        <end position="176"/>
    </location>
</feature>
<gene>
    <name evidence="2" type="ORF">IV203_030701</name>
</gene>
<evidence type="ECO:0000313" key="2">
    <source>
        <dbReference type="EMBL" id="KAG7367958.1"/>
    </source>
</evidence>
<protein>
    <submittedName>
        <fullName evidence="2">Uncharacterized protein</fullName>
    </submittedName>
</protein>
<accession>A0A9K3LSY8</accession>
<reference evidence="2" key="2">
    <citation type="submission" date="2021-04" db="EMBL/GenBank/DDBJ databases">
        <authorList>
            <person name="Podell S."/>
        </authorList>
    </citation>
    <scope>NUCLEOTIDE SEQUENCE</scope>
    <source>
        <strain evidence="2">Hildebrandi</strain>
    </source>
</reference>